<evidence type="ECO:0000256" key="2">
    <source>
        <dbReference type="ARBA" id="ARBA00022898"/>
    </source>
</evidence>
<evidence type="ECO:0000256" key="4">
    <source>
        <dbReference type="ARBA" id="ARBA00023125"/>
    </source>
</evidence>
<dbReference type="PROSITE" id="PS50949">
    <property type="entry name" value="HTH_GNTR"/>
    <property type="match status" value="1"/>
</dbReference>
<feature type="domain" description="HTH gntR-type" evidence="6">
    <location>
        <begin position="19"/>
        <end position="87"/>
    </location>
</feature>
<dbReference type="CDD" id="cd07377">
    <property type="entry name" value="WHTH_GntR"/>
    <property type="match status" value="1"/>
</dbReference>
<keyword evidence="4" id="KW-0238">DNA-binding</keyword>
<dbReference type="Gene3D" id="1.10.10.10">
    <property type="entry name" value="Winged helix-like DNA-binding domain superfamily/Winged helix DNA-binding domain"/>
    <property type="match status" value="1"/>
</dbReference>
<dbReference type="AlphaFoldDB" id="W0HYI1"/>
<evidence type="ECO:0000256" key="3">
    <source>
        <dbReference type="ARBA" id="ARBA00023015"/>
    </source>
</evidence>
<evidence type="ECO:0000313" key="7">
    <source>
        <dbReference type="EMBL" id="AHF77208.1"/>
    </source>
</evidence>
<evidence type="ECO:0000313" key="8">
    <source>
        <dbReference type="Proteomes" id="UP000019028"/>
    </source>
</evidence>
<gene>
    <name evidence="7" type="ORF">Sant_2161</name>
</gene>
<keyword evidence="2" id="KW-0663">Pyridoxal phosphate</keyword>
<name>W0HYI1_9GAMM</name>
<reference evidence="7 8" key="1">
    <citation type="journal article" date="2014" name="Genome Biol. Evol.">
        <title>Genome degeneration and adaptation in a nascent stage of symbiosis.</title>
        <authorList>
            <person name="Oakeson K.F."/>
            <person name="Gil R."/>
            <person name="Clayton A.L."/>
            <person name="Dunn D.M."/>
            <person name="von Niederhausern A.C."/>
            <person name="Hamil C."/>
            <person name="Aoyagi A."/>
            <person name="Duval B."/>
            <person name="Baca A."/>
            <person name="Silva F.J."/>
            <person name="Vallier A."/>
            <person name="Jackson D.G."/>
            <person name="Latorre A."/>
            <person name="Weiss R.B."/>
            <person name="Heddi A."/>
            <person name="Moya A."/>
            <person name="Dale C."/>
        </authorList>
    </citation>
    <scope>NUCLEOTIDE SEQUENCE [LARGE SCALE GENOMIC DNA]</scope>
    <source>
        <strain evidence="7 8">HS1</strain>
    </source>
</reference>
<dbReference type="InterPro" id="IPR000524">
    <property type="entry name" value="Tscrpt_reg_HTH_GntR"/>
</dbReference>
<dbReference type="Gene3D" id="3.40.640.10">
    <property type="entry name" value="Type I PLP-dependent aspartate aminotransferase-like (Major domain)"/>
    <property type="match status" value="1"/>
</dbReference>
<dbReference type="PRINTS" id="PR00035">
    <property type="entry name" value="HTHGNTR"/>
</dbReference>
<dbReference type="InterPro" id="IPR051446">
    <property type="entry name" value="HTH_trans_reg/aminotransferase"/>
</dbReference>
<protein>
    <submittedName>
        <fullName evidence="7">GntR family transcriptional regulator</fullName>
    </submittedName>
</protein>
<dbReference type="KEGG" id="sod:Sant_2161"/>
<comment type="similarity">
    <text evidence="1">In the C-terminal section; belongs to the class-I pyridoxal-phosphate-dependent aminotransferase family.</text>
</comment>
<organism evidence="7 8">
    <name type="scientific">Sodalis praecaptivus</name>
    <dbReference type="NCBI Taxonomy" id="1239307"/>
    <lineage>
        <taxon>Bacteria</taxon>
        <taxon>Pseudomonadati</taxon>
        <taxon>Pseudomonadota</taxon>
        <taxon>Gammaproteobacteria</taxon>
        <taxon>Enterobacterales</taxon>
        <taxon>Bruguierivoracaceae</taxon>
        <taxon>Sodalis</taxon>
    </lineage>
</organism>
<dbReference type="HOGENOM" id="CLU_017584_0_1_6"/>
<keyword evidence="5" id="KW-0804">Transcription</keyword>
<keyword evidence="3" id="KW-0805">Transcription regulation</keyword>
<evidence type="ECO:0000259" key="6">
    <source>
        <dbReference type="PROSITE" id="PS50949"/>
    </source>
</evidence>
<dbReference type="GO" id="GO:0003677">
    <property type="term" value="F:DNA binding"/>
    <property type="evidence" value="ECO:0007669"/>
    <property type="project" value="UniProtKB-KW"/>
</dbReference>
<proteinExistence type="inferred from homology"/>
<dbReference type="SUPFAM" id="SSF53383">
    <property type="entry name" value="PLP-dependent transferases"/>
    <property type="match status" value="1"/>
</dbReference>
<evidence type="ECO:0000256" key="5">
    <source>
        <dbReference type="ARBA" id="ARBA00023163"/>
    </source>
</evidence>
<evidence type="ECO:0000256" key="1">
    <source>
        <dbReference type="ARBA" id="ARBA00005384"/>
    </source>
</evidence>
<dbReference type="InterPro" id="IPR015424">
    <property type="entry name" value="PyrdxlP-dep_Trfase"/>
</dbReference>
<dbReference type="Pfam" id="PF00392">
    <property type="entry name" value="GntR"/>
    <property type="match status" value="1"/>
</dbReference>
<dbReference type="CDD" id="cd00609">
    <property type="entry name" value="AAT_like"/>
    <property type="match status" value="1"/>
</dbReference>
<dbReference type="Proteomes" id="UP000019028">
    <property type="component" value="Chromosome"/>
</dbReference>
<dbReference type="GO" id="GO:0003700">
    <property type="term" value="F:DNA-binding transcription factor activity"/>
    <property type="evidence" value="ECO:0007669"/>
    <property type="project" value="InterPro"/>
</dbReference>
<dbReference type="PANTHER" id="PTHR46577:SF1">
    <property type="entry name" value="HTH-TYPE TRANSCRIPTIONAL REGULATORY PROTEIN GABR"/>
    <property type="match status" value="1"/>
</dbReference>
<accession>W0HYI1</accession>
<dbReference type="InterPro" id="IPR004839">
    <property type="entry name" value="Aminotransferase_I/II_large"/>
</dbReference>
<dbReference type="InterPro" id="IPR036390">
    <property type="entry name" value="WH_DNA-bd_sf"/>
</dbReference>
<dbReference type="GO" id="GO:0030170">
    <property type="term" value="F:pyridoxal phosphate binding"/>
    <property type="evidence" value="ECO:0007669"/>
    <property type="project" value="InterPro"/>
</dbReference>
<dbReference type="InterPro" id="IPR015421">
    <property type="entry name" value="PyrdxlP-dep_Trfase_major"/>
</dbReference>
<sequence>MRSLLTDMLQGQLAAISDGTLNRRLYRAIRQGILEGVLRAGSRLPATRDLAQQLAISRNTVSTAYDQLQAEGYISTRAGSGTFVTAHLPDGAMTTVKPPPPTAAQQRALALSARGTALLHSAGASPHQWGAFMPGVPDVAGFPHAVWRRIQARVIKRIAPHALTYSPLGGSPALRQALVDYLRIARSVICDPEQIVITEGTHQAIDLLAKMLCNPGDRVWVEEPSYWGIRNVLAVNGVILTPVTVDDAGLNPPPLRKTMRAPKLIFVTPSHQYPTGAVMSLARRQRLLALAQEQGSWVVEDDYDSEFRFSGNPIPALQSLTPQAPVIYIGTFSKTLYPGLRISYMVLPQSLAASVSRAHAELYRGGHWQTQQTLAAFIREGHYASHIRRMRLLYGKRRTLLTQLVLHWLGPEALAPDSNAGLHLILALTANTDDVRLAEEAARQGIHVRPLSSYYLRARRRRGLLLGYACVDEDGIQPAFLTLLRCIARHYPALLRQPLPPPLVDLE</sequence>
<keyword evidence="8" id="KW-1185">Reference proteome</keyword>
<dbReference type="OrthoDB" id="9808770at2"/>
<dbReference type="SMART" id="SM00345">
    <property type="entry name" value="HTH_GNTR"/>
    <property type="match status" value="1"/>
</dbReference>
<dbReference type="SUPFAM" id="SSF46785">
    <property type="entry name" value="Winged helix' DNA-binding domain"/>
    <property type="match status" value="1"/>
</dbReference>
<dbReference type="PATRIC" id="fig|1239307.3.peg.2393"/>
<dbReference type="Pfam" id="PF00155">
    <property type="entry name" value="Aminotran_1_2"/>
    <property type="match status" value="1"/>
</dbReference>
<dbReference type="InterPro" id="IPR036388">
    <property type="entry name" value="WH-like_DNA-bd_sf"/>
</dbReference>
<dbReference type="EMBL" id="CP006569">
    <property type="protein sequence ID" value="AHF77208.1"/>
    <property type="molecule type" value="Genomic_DNA"/>
</dbReference>
<dbReference type="PANTHER" id="PTHR46577">
    <property type="entry name" value="HTH-TYPE TRANSCRIPTIONAL REGULATORY PROTEIN GABR"/>
    <property type="match status" value="1"/>
</dbReference>
<dbReference type="RefSeq" id="WP_025422339.1">
    <property type="nucleotide sequence ID" value="NZ_CP006569.1"/>
</dbReference>